<keyword evidence="1" id="KW-0812">Transmembrane</keyword>
<accession>A0A7C9F8Z1</accession>
<gene>
    <name evidence="2" type="ORF">GBK04_11860</name>
</gene>
<reference evidence="2 3" key="1">
    <citation type="submission" date="2019-10" db="EMBL/GenBank/DDBJ databases">
        <title>Draft Genome Sequence of Cytophagaceae sp. SJW1-29.</title>
        <authorList>
            <person name="Choi A."/>
        </authorList>
    </citation>
    <scope>NUCLEOTIDE SEQUENCE [LARGE SCALE GENOMIC DNA]</scope>
    <source>
        <strain evidence="2 3">SJW1-29</strain>
    </source>
</reference>
<feature type="transmembrane region" description="Helical" evidence="1">
    <location>
        <begin position="121"/>
        <end position="143"/>
    </location>
</feature>
<dbReference type="AlphaFoldDB" id="A0A7C9F8Z1"/>
<comment type="caution">
    <text evidence="2">The sequence shown here is derived from an EMBL/GenBank/DDBJ whole genome shotgun (WGS) entry which is preliminary data.</text>
</comment>
<protein>
    <submittedName>
        <fullName evidence="2">Uncharacterized protein</fullName>
    </submittedName>
</protein>
<sequence>MPNPLPLTDEQIDALFEFVKKKYVDYYDVQLELVDHLASEIEQRQAASPDITFDAALQRVYQGFGIFGFTEVIEEKAKAINQMNRLLFWKAIKRLFVLPNVIGSLVLSLVLFIAFDQLTPSTFLAANGVLALLAALLSVYYFFKKNPRKEYKLLGIQYNGVLHFGATLNLYLTYYIGYVWLLPSLEGTWLLMIPFSCWLGWINFTAGAVAYEKLLHEQRKLYPLAFA</sequence>
<dbReference type="RefSeq" id="WP_152759926.1">
    <property type="nucleotide sequence ID" value="NZ_WHLY01000002.1"/>
</dbReference>
<evidence type="ECO:0000313" key="3">
    <source>
        <dbReference type="Proteomes" id="UP000479293"/>
    </source>
</evidence>
<dbReference type="EMBL" id="WHLY01000002">
    <property type="protein sequence ID" value="MPR34044.1"/>
    <property type="molecule type" value="Genomic_DNA"/>
</dbReference>
<evidence type="ECO:0000256" key="1">
    <source>
        <dbReference type="SAM" id="Phobius"/>
    </source>
</evidence>
<dbReference type="Proteomes" id="UP000479293">
    <property type="component" value="Unassembled WGS sequence"/>
</dbReference>
<keyword evidence="3" id="KW-1185">Reference proteome</keyword>
<proteinExistence type="predicted"/>
<name>A0A7C9F8Z1_9BACT</name>
<evidence type="ECO:0000313" key="2">
    <source>
        <dbReference type="EMBL" id="MPR34044.1"/>
    </source>
</evidence>
<feature type="transmembrane region" description="Helical" evidence="1">
    <location>
        <begin position="155"/>
        <end position="177"/>
    </location>
</feature>
<feature type="transmembrane region" description="Helical" evidence="1">
    <location>
        <begin position="189"/>
        <end position="211"/>
    </location>
</feature>
<feature type="transmembrane region" description="Helical" evidence="1">
    <location>
        <begin position="95"/>
        <end position="115"/>
    </location>
</feature>
<keyword evidence="1" id="KW-1133">Transmembrane helix</keyword>
<keyword evidence="1" id="KW-0472">Membrane</keyword>
<organism evidence="2 3">
    <name type="scientific">Salmonirosea aquatica</name>
    <dbReference type="NCBI Taxonomy" id="2654236"/>
    <lineage>
        <taxon>Bacteria</taxon>
        <taxon>Pseudomonadati</taxon>
        <taxon>Bacteroidota</taxon>
        <taxon>Cytophagia</taxon>
        <taxon>Cytophagales</taxon>
        <taxon>Spirosomataceae</taxon>
        <taxon>Salmonirosea</taxon>
    </lineage>
</organism>